<dbReference type="RefSeq" id="WP_167357648.1">
    <property type="nucleotide sequence ID" value="NZ_FNBM01000002.1"/>
</dbReference>
<evidence type="ECO:0000313" key="2">
    <source>
        <dbReference type="EMBL" id="SDF22167.1"/>
    </source>
</evidence>
<evidence type="ECO:0000313" key="3">
    <source>
        <dbReference type="Proteomes" id="UP000243378"/>
    </source>
</evidence>
<dbReference type="STRING" id="640205.SAMN05216381_1054"/>
<organism evidence="2 3">
    <name type="scientific">Phytopseudomonas seleniipraecipitans</name>
    <dbReference type="NCBI Taxonomy" id="640205"/>
    <lineage>
        <taxon>Bacteria</taxon>
        <taxon>Pseudomonadati</taxon>
        <taxon>Pseudomonadota</taxon>
        <taxon>Gammaproteobacteria</taxon>
        <taxon>Pseudomonadales</taxon>
        <taxon>Pseudomonadaceae</taxon>
        <taxon>Phytopseudomonas</taxon>
    </lineage>
</organism>
<dbReference type="Proteomes" id="UP000243378">
    <property type="component" value="Unassembled WGS sequence"/>
</dbReference>
<proteinExistence type="predicted"/>
<dbReference type="AlphaFoldDB" id="A0A1G7JB17"/>
<dbReference type="SUPFAM" id="SSF117130">
    <property type="entry name" value="CsrA-like"/>
    <property type="match status" value="1"/>
</dbReference>
<dbReference type="EMBL" id="FNBM01000002">
    <property type="protein sequence ID" value="SDF22167.1"/>
    <property type="molecule type" value="Genomic_DNA"/>
</dbReference>
<evidence type="ECO:0000256" key="1">
    <source>
        <dbReference type="ARBA" id="ARBA00023159"/>
    </source>
</evidence>
<keyword evidence="1" id="KW-0010">Activator</keyword>
<sequence>MALILSRKTGQDVRLMIDEDITAAELSELIRDGITVRIAEQSASSSQVKLGFIAPRFVSIVRSELLEHEALAEV</sequence>
<gene>
    <name evidence="2" type="ORF">SAMN05216381_1054</name>
</gene>
<dbReference type="InterPro" id="IPR036107">
    <property type="entry name" value="CsrA_sf"/>
</dbReference>
<dbReference type="Gene3D" id="2.60.40.4380">
    <property type="entry name" value="Translational regulator CsrA"/>
    <property type="match status" value="1"/>
</dbReference>
<dbReference type="InterPro" id="IPR003751">
    <property type="entry name" value="CsrA"/>
</dbReference>
<protein>
    <submittedName>
        <fullName evidence="2">Carbon storage regulator, CsrA</fullName>
    </submittedName>
</protein>
<dbReference type="GO" id="GO:0006402">
    <property type="term" value="P:mRNA catabolic process"/>
    <property type="evidence" value="ECO:0007669"/>
    <property type="project" value="InterPro"/>
</dbReference>
<accession>A0A1G7JB17</accession>
<dbReference type="Pfam" id="PF02599">
    <property type="entry name" value="CsrA"/>
    <property type="match status" value="1"/>
</dbReference>
<dbReference type="GO" id="GO:0006109">
    <property type="term" value="P:regulation of carbohydrate metabolic process"/>
    <property type="evidence" value="ECO:0007669"/>
    <property type="project" value="InterPro"/>
</dbReference>
<dbReference type="GO" id="GO:0003723">
    <property type="term" value="F:RNA binding"/>
    <property type="evidence" value="ECO:0007669"/>
    <property type="project" value="InterPro"/>
</dbReference>
<reference evidence="2 3" key="1">
    <citation type="submission" date="2016-10" db="EMBL/GenBank/DDBJ databases">
        <authorList>
            <person name="de Groot N.N."/>
        </authorList>
    </citation>
    <scope>NUCLEOTIDE SEQUENCE [LARGE SCALE GENOMIC DNA]</scope>
    <source>
        <strain evidence="2 3">LMG 25475</strain>
    </source>
</reference>
<name>A0A1G7JB17_9GAMM</name>